<evidence type="ECO:0000256" key="2">
    <source>
        <dbReference type="ARBA" id="ARBA00023180"/>
    </source>
</evidence>
<evidence type="ECO:0000313" key="7">
    <source>
        <dbReference type="Proteomes" id="UP001549921"/>
    </source>
</evidence>
<keyword evidence="2" id="KW-0325">Glycoprotein</keyword>
<dbReference type="PANTHER" id="PTHR23412">
    <property type="entry name" value="STEREOCILIN RELATED"/>
    <property type="match status" value="1"/>
</dbReference>
<dbReference type="InterPro" id="IPR026664">
    <property type="entry name" value="Stereocilin-rel"/>
</dbReference>
<evidence type="ECO:0000256" key="1">
    <source>
        <dbReference type="ARBA" id="ARBA00022729"/>
    </source>
</evidence>
<proteinExistence type="predicted"/>
<dbReference type="EMBL" id="JBEUOH010000001">
    <property type="protein sequence ID" value="KAL0902348.1"/>
    <property type="molecule type" value="Genomic_DNA"/>
</dbReference>
<evidence type="ECO:0000256" key="3">
    <source>
        <dbReference type="SAM" id="SignalP"/>
    </source>
</evidence>
<dbReference type="PANTHER" id="PTHR23412:SF17">
    <property type="entry name" value="OTOANCORIN"/>
    <property type="match status" value="1"/>
</dbReference>
<feature type="signal peptide" evidence="3">
    <location>
        <begin position="1"/>
        <end position="16"/>
    </location>
</feature>
<evidence type="ECO:0000313" key="6">
    <source>
        <dbReference type="Proteomes" id="UP001549920"/>
    </source>
</evidence>
<evidence type="ECO:0000313" key="4">
    <source>
        <dbReference type="EMBL" id="KAL0851978.1"/>
    </source>
</evidence>
<accession>A0ABD0TS49</accession>
<organism evidence="4 7">
    <name type="scientific">Loxostege sticticalis</name>
    <name type="common">Beet webworm moth</name>
    <dbReference type="NCBI Taxonomy" id="481309"/>
    <lineage>
        <taxon>Eukaryota</taxon>
        <taxon>Metazoa</taxon>
        <taxon>Ecdysozoa</taxon>
        <taxon>Arthropoda</taxon>
        <taxon>Hexapoda</taxon>
        <taxon>Insecta</taxon>
        <taxon>Pterygota</taxon>
        <taxon>Neoptera</taxon>
        <taxon>Endopterygota</taxon>
        <taxon>Lepidoptera</taxon>
        <taxon>Glossata</taxon>
        <taxon>Ditrysia</taxon>
        <taxon>Pyraloidea</taxon>
        <taxon>Crambidae</taxon>
        <taxon>Pyraustinae</taxon>
        <taxon>Loxostege</taxon>
    </lineage>
</organism>
<evidence type="ECO:0000313" key="5">
    <source>
        <dbReference type="EMBL" id="KAL0902348.1"/>
    </source>
</evidence>
<keyword evidence="6" id="KW-1185">Reference proteome</keyword>
<comment type="caution">
    <text evidence="4">The sequence shown here is derived from an EMBL/GenBank/DDBJ whole genome shotgun (WGS) entry which is preliminary data.</text>
</comment>
<dbReference type="EMBL" id="JBEDNZ010000001">
    <property type="protein sequence ID" value="KAL0851978.1"/>
    <property type="molecule type" value="Genomic_DNA"/>
</dbReference>
<keyword evidence="1 3" id="KW-0732">Signal</keyword>
<feature type="chain" id="PRO_5044723070" evidence="3">
    <location>
        <begin position="17"/>
        <end position="236"/>
    </location>
</feature>
<protein>
    <submittedName>
        <fullName evidence="4">Uncharacterized protein</fullName>
    </submittedName>
</protein>
<dbReference type="AlphaFoldDB" id="A0ABD0TS49"/>
<name>A0ABD0TS49_LOXSC</name>
<gene>
    <name evidence="5" type="ORF">ABMA27_000243</name>
    <name evidence="4" type="ORF">ABMA28_000253</name>
</gene>
<dbReference type="Proteomes" id="UP001549920">
    <property type="component" value="Unassembled WGS sequence"/>
</dbReference>
<reference evidence="6 7" key="1">
    <citation type="submission" date="2024-06" db="EMBL/GenBank/DDBJ databases">
        <title>A chromosome-level genome assembly of beet webworm, Loxostege sticticalis.</title>
        <authorList>
            <person name="Zhang Y."/>
        </authorList>
    </citation>
    <scope>NUCLEOTIDE SEQUENCE [LARGE SCALE GENOMIC DNA]</scope>
    <source>
        <strain evidence="5">AQ026</strain>
        <strain evidence="4">AQ028</strain>
        <tissue evidence="4">Male pupae</tissue>
        <tissue evidence="5">Whole body</tissue>
    </source>
</reference>
<sequence>MLKILIIITNCYLAHTLTCNDVLDLPDSKRLTLKELQTLQPKDTVQCLAHLGKEQLLKEEADFIWQSIVNYHGGIGNIPDAILVLLHWVTPALTPDDYGNLTLSNIDVIQNFGLNYGLNEDQLSAIADRVREDFAGKEPQDYSFYDLTALRQILCAFNQSEIESIRPLAYKEAAILLGKLENCKPEVMQGFATLAVHPNAFGSPAGWSESTIRVIGKVADYIPQEFINQNNKPNNN</sequence>
<dbReference type="Proteomes" id="UP001549921">
    <property type="component" value="Unassembled WGS sequence"/>
</dbReference>